<name>V6AQT8_9ARCH</name>
<reference evidence="1 2" key="1">
    <citation type="journal article" date="2013" name="PLoS ONE">
        <title>Enrichment and Genome Sequence of the Group I.1a Ammonia-Oxidizing Archaeon ?Ca. Nitrosotenuis uzonensis? Representing a Clade Globally.</title>
        <authorList>
            <person name="Lebedeva E.V."/>
            <person name="Hatzenpichler R."/>
            <person name="Pelletier E."/>
            <person name="Schuster N."/>
            <person name="Hauzmayer S."/>
            <person name="Bulaev A."/>
            <person name="Grigor'eva N.V."/>
            <person name="Galushko A."/>
            <person name="Schmid M."/>
            <person name="Palatinszky M."/>
            <person name="Le Paslier D."/>
            <person name="Daims H."/>
            <person name="Wagner M."/>
        </authorList>
    </citation>
    <scope>NUCLEOTIDE SEQUENCE [LARGE SCALE GENOMIC DNA]</scope>
    <source>
        <strain evidence="1 2">N4</strain>
    </source>
</reference>
<accession>V6AQT8</accession>
<dbReference type="Proteomes" id="UP000018159">
    <property type="component" value="Unassembled WGS sequence"/>
</dbReference>
<gene>
    <name evidence="1" type="ORF">NITUZ_140077</name>
</gene>
<comment type="caution">
    <text evidence="1">The sequence shown here is derived from an EMBL/GenBank/DDBJ whole genome shotgun (WGS) entry which is preliminary data.</text>
</comment>
<dbReference type="AlphaFoldDB" id="V6AQT8"/>
<proteinExistence type="predicted"/>
<organism evidence="1 2">
    <name type="scientific">Candidatus Nitrosotenuis uzonensis</name>
    <dbReference type="NCBI Taxonomy" id="1407055"/>
    <lineage>
        <taxon>Archaea</taxon>
        <taxon>Nitrososphaerota</taxon>
        <taxon>Candidatus Nitrosotenuis</taxon>
    </lineage>
</organism>
<protein>
    <submittedName>
        <fullName evidence="1">Uncharacterized protein</fullName>
    </submittedName>
</protein>
<evidence type="ECO:0000313" key="2">
    <source>
        <dbReference type="Proteomes" id="UP000018159"/>
    </source>
</evidence>
<dbReference type="EMBL" id="CBTY010000006">
    <property type="protein sequence ID" value="CDI05002.1"/>
    <property type="molecule type" value="Genomic_DNA"/>
</dbReference>
<evidence type="ECO:0000313" key="1">
    <source>
        <dbReference type="EMBL" id="CDI05002.1"/>
    </source>
</evidence>
<sequence length="42" mass="4668">MSSKGQQGAIVSTICGMANVSYKINERCQKLVCGKNRRQQDH</sequence>
<keyword evidence="2" id="KW-1185">Reference proteome</keyword>